<dbReference type="InterPro" id="IPR002514">
    <property type="entry name" value="Transposase_8"/>
</dbReference>
<protein>
    <recommendedName>
        <fullName evidence="3">Transposase</fullName>
    </recommendedName>
</protein>
<dbReference type="Proteomes" id="UP000240357">
    <property type="component" value="Unassembled WGS sequence"/>
</dbReference>
<dbReference type="GO" id="GO:0006313">
    <property type="term" value="P:DNA transposition"/>
    <property type="evidence" value="ECO:0007669"/>
    <property type="project" value="InterPro"/>
</dbReference>
<name>A0A2T2YJY6_9BACT</name>
<dbReference type="Pfam" id="PF01527">
    <property type="entry name" value="HTH_Tnp_1"/>
    <property type="match status" value="1"/>
</dbReference>
<proteinExistence type="predicted"/>
<accession>A0A2T2YJY6</accession>
<evidence type="ECO:0000313" key="2">
    <source>
        <dbReference type="Proteomes" id="UP000240357"/>
    </source>
</evidence>
<comment type="caution">
    <text evidence="1">The sequence shown here is derived from an EMBL/GenBank/DDBJ whole genome shotgun (WGS) entry which is preliminary data.</text>
</comment>
<organism evidence="1 2">
    <name type="scientific">Adhaeribacter arboris</name>
    <dbReference type="NCBI Taxonomy" id="2072846"/>
    <lineage>
        <taxon>Bacteria</taxon>
        <taxon>Pseudomonadati</taxon>
        <taxon>Bacteroidota</taxon>
        <taxon>Cytophagia</taxon>
        <taxon>Cytophagales</taxon>
        <taxon>Hymenobacteraceae</taxon>
        <taxon>Adhaeribacter</taxon>
    </lineage>
</organism>
<evidence type="ECO:0008006" key="3">
    <source>
        <dbReference type="Google" id="ProtNLM"/>
    </source>
</evidence>
<keyword evidence="2" id="KW-1185">Reference proteome</keyword>
<evidence type="ECO:0000313" key="1">
    <source>
        <dbReference type="EMBL" id="PSR55820.1"/>
    </source>
</evidence>
<dbReference type="OrthoDB" id="1495855at2"/>
<dbReference type="AlphaFoldDB" id="A0A2T2YJY6"/>
<reference evidence="1 2" key="1">
    <citation type="submission" date="2018-03" db="EMBL/GenBank/DDBJ databases">
        <title>Adhaeribacter sp. HMF7605 Genome sequencing and assembly.</title>
        <authorList>
            <person name="Kang H."/>
            <person name="Kang J."/>
            <person name="Cha I."/>
            <person name="Kim H."/>
            <person name="Joh K."/>
        </authorList>
    </citation>
    <scope>NUCLEOTIDE SEQUENCE [LARGE SCALE GENOMIC DNA]</scope>
    <source>
        <strain evidence="1 2">HMF7605</strain>
    </source>
</reference>
<dbReference type="EMBL" id="PYFT01000001">
    <property type="protein sequence ID" value="PSR55820.1"/>
    <property type="molecule type" value="Genomic_DNA"/>
</dbReference>
<dbReference type="GO" id="GO:0004803">
    <property type="term" value="F:transposase activity"/>
    <property type="evidence" value="ECO:0007669"/>
    <property type="project" value="InterPro"/>
</dbReference>
<dbReference type="GO" id="GO:0003677">
    <property type="term" value="F:DNA binding"/>
    <property type="evidence" value="ECO:0007669"/>
    <property type="project" value="InterPro"/>
</dbReference>
<gene>
    <name evidence="1" type="ORF">AHMF7605_21120</name>
</gene>
<sequence>MSQGAFYKWRPRYNGIDATELTRLKEQEEENRRLKATSAGLKKSFKALPKATASG</sequence>